<dbReference type="RefSeq" id="WP_344417887.1">
    <property type="nucleotide sequence ID" value="NZ_BAAAQK010000009.1"/>
</dbReference>
<dbReference type="EMBL" id="BAAAQK010000009">
    <property type="protein sequence ID" value="GAA1851989.1"/>
    <property type="molecule type" value="Genomic_DNA"/>
</dbReference>
<dbReference type="InterPro" id="IPR006091">
    <property type="entry name" value="Acyl-CoA_Oxase/DH_mid-dom"/>
</dbReference>
<dbReference type="InterPro" id="IPR046373">
    <property type="entry name" value="Acyl-CoA_Oxase/DH_mid-dom_sf"/>
</dbReference>
<dbReference type="SUPFAM" id="SSF47203">
    <property type="entry name" value="Acyl-CoA dehydrogenase C-terminal domain-like"/>
    <property type="match status" value="1"/>
</dbReference>
<dbReference type="Gene3D" id="1.20.140.10">
    <property type="entry name" value="Butyryl-CoA Dehydrogenase, subunit A, domain 3"/>
    <property type="match status" value="1"/>
</dbReference>
<evidence type="ECO:0000313" key="6">
    <source>
        <dbReference type="Proteomes" id="UP001500449"/>
    </source>
</evidence>
<sequence length="385" mass="40576">MSAPALDRTDLLERCDAVVAELADLAAGNDARAEIDPRSLALVHGAGLLTATVSRTHGGPGLGHHGVHELLRRLGRADPAVALVVAMTLALHQQEARAPRLDPAFYGRILAESRERPTLLNALQVEPALGTPSRGGRPATTAVREGDGWRLTGHKIYSTGAPHLRWMLVLATTDEPRPRVGTFAVDASAPGIEIRPTWSSLGMRATRSDDVVFTGTPVAGSAVSGLAPADDRPKAHPGPGTGIPSIYLGVAEAARTWLVRFVRERVPTNLGHPLAELPRIQDAIGEITVALTGARELLSALAAQADAGREIPRDTAWSAKTLATRAAIGAVEKAVALIGNPGLSGTNPLERHLRDVLAARVHFPQEDTVVATLGREAVANRDDHS</sequence>
<keyword evidence="6" id="KW-1185">Reference proteome</keyword>
<dbReference type="PANTHER" id="PTHR43884">
    <property type="entry name" value="ACYL-COA DEHYDROGENASE"/>
    <property type="match status" value="1"/>
</dbReference>
<feature type="domain" description="Acyl-CoA oxidase/dehydrogenase middle" evidence="3">
    <location>
        <begin position="138"/>
        <end position="214"/>
    </location>
</feature>
<dbReference type="Proteomes" id="UP001500449">
    <property type="component" value="Unassembled WGS sequence"/>
</dbReference>
<name>A0ABN2N5I6_9PSEU</name>
<dbReference type="Gene3D" id="2.40.110.10">
    <property type="entry name" value="Butyryl-CoA Dehydrogenase, subunit A, domain 2"/>
    <property type="match status" value="1"/>
</dbReference>
<dbReference type="SUPFAM" id="SSF56645">
    <property type="entry name" value="Acyl-CoA dehydrogenase NM domain-like"/>
    <property type="match status" value="1"/>
</dbReference>
<accession>A0ABN2N5I6</accession>
<dbReference type="InterPro" id="IPR037069">
    <property type="entry name" value="AcylCoA_DH/ox_N_sf"/>
</dbReference>
<dbReference type="PIRSF" id="PIRSF016578">
    <property type="entry name" value="HsaA"/>
    <property type="match status" value="1"/>
</dbReference>
<gene>
    <name evidence="5" type="ORF">GCM10009836_35020</name>
</gene>
<dbReference type="InterPro" id="IPR013107">
    <property type="entry name" value="Acyl-CoA_DH_C"/>
</dbReference>
<keyword evidence="1" id="KW-0285">Flavoprotein</keyword>
<evidence type="ECO:0000259" key="4">
    <source>
        <dbReference type="Pfam" id="PF08028"/>
    </source>
</evidence>
<evidence type="ECO:0000256" key="1">
    <source>
        <dbReference type="ARBA" id="ARBA00022630"/>
    </source>
</evidence>
<dbReference type="InterPro" id="IPR009100">
    <property type="entry name" value="AcylCoA_DH/oxidase_NM_dom_sf"/>
</dbReference>
<protein>
    <submittedName>
        <fullName evidence="5">Acyl-CoA dehydrogenase family protein</fullName>
    </submittedName>
</protein>
<dbReference type="Pfam" id="PF08028">
    <property type="entry name" value="Acyl-CoA_dh_2"/>
    <property type="match status" value="1"/>
</dbReference>
<dbReference type="PANTHER" id="PTHR43884:SF25">
    <property type="entry name" value="ACYL-COA DEHYDROGENASE YDBM-RELATED"/>
    <property type="match status" value="1"/>
</dbReference>
<keyword evidence="2" id="KW-0560">Oxidoreductase</keyword>
<reference evidence="5 6" key="1">
    <citation type="journal article" date="2019" name="Int. J. Syst. Evol. Microbiol.">
        <title>The Global Catalogue of Microorganisms (GCM) 10K type strain sequencing project: providing services to taxonomists for standard genome sequencing and annotation.</title>
        <authorList>
            <consortium name="The Broad Institute Genomics Platform"/>
            <consortium name="The Broad Institute Genome Sequencing Center for Infectious Disease"/>
            <person name="Wu L."/>
            <person name="Ma J."/>
        </authorList>
    </citation>
    <scope>NUCLEOTIDE SEQUENCE [LARGE SCALE GENOMIC DNA]</scope>
    <source>
        <strain evidence="5 6">JCM 16009</strain>
    </source>
</reference>
<proteinExistence type="predicted"/>
<evidence type="ECO:0000313" key="5">
    <source>
        <dbReference type="EMBL" id="GAA1851989.1"/>
    </source>
</evidence>
<evidence type="ECO:0000256" key="2">
    <source>
        <dbReference type="ARBA" id="ARBA00023002"/>
    </source>
</evidence>
<comment type="caution">
    <text evidence="5">The sequence shown here is derived from an EMBL/GenBank/DDBJ whole genome shotgun (WGS) entry which is preliminary data.</text>
</comment>
<dbReference type="Pfam" id="PF02770">
    <property type="entry name" value="Acyl-CoA_dh_M"/>
    <property type="match status" value="1"/>
</dbReference>
<evidence type="ECO:0000259" key="3">
    <source>
        <dbReference type="Pfam" id="PF02770"/>
    </source>
</evidence>
<feature type="domain" description="Acyl-CoA dehydrogenase C-terminal" evidence="4">
    <location>
        <begin position="245"/>
        <end position="363"/>
    </location>
</feature>
<dbReference type="Gene3D" id="1.10.540.10">
    <property type="entry name" value="Acyl-CoA dehydrogenase/oxidase, N-terminal domain"/>
    <property type="match status" value="1"/>
</dbReference>
<dbReference type="InterPro" id="IPR036250">
    <property type="entry name" value="AcylCo_DH-like_C"/>
</dbReference>
<organism evidence="5 6">
    <name type="scientific">Pseudonocardia ailaonensis</name>
    <dbReference type="NCBI Taxonomy" id="367279"/>
    <lineage>
        <taxon>Bacteria</taxon>
        <taxon>Bacillati</taxon>
        <taxon>Actinomycetota</taxon>
        <taxon>Actinomycetes</taxon>
        <taxon>Pseudonocardiales</taxon>
        <taxon>Pseudonocardiaceae</taxon>
        <taxon>Pseudonocardia</taxon>
    </lineage>
</organism>
<dbReference type="CDD" id="cd00567">
    <property type="entry name" value="ACAD"/>
    <property type="match status" value="1"/>
</dbReference>